<keyword evidence="6" id="KW-0808">Transferase</keyword>
<dbReference type="PROSITE" id="PS51374">
    <property type="entry name" value="NDPK_LIKE"/>
    <property type="match status" value="1"/>
</dbReference>
<dbReference type="Gene3D" id="3.30.70.141">
    <property type="entry name" value="Nucleoside diphosphate kinase-like domain"/>
    <property type="match status" value="1"/>
</dbReference>
<dbReference type="EC" id="2.7.4.6" evidence="6"/>
<proteinExistence type="inferred from homology"/>
<dbReference type="Pfam" id="PF00334">
    <property type="entry name" value="NDK"/>
    <property type="match status" value="1"/>
</dbReference>
<comment type="similarity">
    <text evidence="3">Belongs to the NDK family.</text>
</comment>
<feature type="region of interest" description="Disordered" evidence="4">
    <location>
        <begin position="181"/>
        <end position="208"/>
    </location>
</feature>
<evidence type="ECO:0000259" key="5">
    <source>
        <dbReference type="SMART" id="SM00562"/>
    </source>
</evidence>
<dbReference type="GO" id="GO:0004550">
    <property type="term" value="F:nucleoside diphosphate kinase activity"/>
    <property type="evidence" value="ECO:0007669"/>
    <property type="project" value="UniProtKB-EC"/>
</dbReference>
<comment type="caution">
    <text evidence="3">Lacks conserved residue(s) required for the propagation of feature annotation.</text>
</comment>
<dbReference type="GeneID" id="40328944"/>
<dbReference type="PANTHER" id="PTHR43109:SF1">
    <property type="entry name" value="NUCLEOSIDE DIPHOSPHATE KINASE-LIKE DOMAIN-CONTAINING PROTEIN"/>
    <property type="match status" value="1"/>
</dbReference>
<feature type="compositionally biased region" description="Low complexity" evidence="4">
    <location>
        <begin position="128"/>
        <end position="140"/>
    </location>
</feature>
<comment type="subcellular location">
    <subcellularLocation>
        <location evidence="1">Cytoplasm</location>
    </subcellularLocation>
</comment>
<reference evidence="6 7" key="1">
    <citation type="journal article" date="2018" name="BMC Genomics">
        <title>Genomic comparison of Trypanosoma conorhini and Trypanosoma rangeli to Trypanosoma cruzi strains of high and low virulence.</title>
        <authorList>
            <person name="Bradwell K.R."/>
            <person name="Koparde V.N."/>
            <person name="Matveyev A.V."/>
            <person name="Serrano M.G."/>
            <person name="Alves J.M."/>
            <person name="Parikh H."/>
            <person name="Huang B."/>
            <person name="Lee V."/>
            <person name="Espinosa-Alvarez O."/>
            <person name="Ortiz P.A."/>
            <person name="Costa-Martins A.G."/>
            <person name="Teixeira M.M."/>
            <person name="Buck G.A."/>
        </authorList>
    </citation>
    <scope>NUCLEOTIDE SEQUENCE [LARGE SCALE GENOMIC DNA]</scope>
    <source>
        <strain evidence="6 7">AM80</strain>
    </source>
</reference>
<evidence type="ECO:0000256" key="4">
    <source>
        <dbReference type="SAM" id="MobiDB-lite"/>
    </source>
</evidence>
<name>A0A422NGP5_TRYRA</name>
<feature type="compositionally biased region" description="Basic and acidic residues" evidence="4">
    <location>
        <begin position="402"/>
        <end position="415"/>
    </location>
</feature>
<dbReference type="OrthoDB" id="2162449at2759"/>
<dbReference type="RefSeq" id="XP_029238199.1">
    <property type="nucleotide sequence ID" value="XM_029381908.1"/>
</dbReference>
<evidence type="ECO:0000256" key="1">
    <source>
        <dbReference type="ARBA" id="ARBA00004496"/>
    </source>
</evidence>
<organism evidence="6 7">
    <name type="scientific">Trypanosoma rangeli</name>
    <dbReference type="NCBI Taxonomy" id="5698"/>
    <lineage>
        <taxon>Eukaryota</taxon>
        <taxon>Discoba</taxon>
        <taxon>Euglenozoa</taxon>
        <taxon>Kinetoplastea</taxon>
        <taxon>Metakinetoplastina</taxon>
        <taxon>Trypanosomatida</taxon>
        <taxon>Trypanosomatidae</taxon>
        <taxon>Trypanosoma</taxon>
        <taxon>Herpetosoma</taxon>
    </lineage>
</organism>
<dbReference type="InterPro" id="IPR034907">
    <property type="entry name" value="NDK-like_dom"/>
</dbReference>
<evidence type="ECO:0000256" key="3">
    <source>
        <dbReference type="PROSITE-ProRule" id="PRU00706"/>
    </source>
</evidence>
<dbReference type="Proteomes" id="UP000283634">
    <property type="component" value="Unassembled WGS sequence"/>
</dbReference>
<keyword evidence="7" id="KW-1185">Reference proteome</keyword>
<comment type="caution">
    <text evidence="6">The sequence shown here is derived from an EMBL/GenBank/DDBJ whole genome shotgun (WGS) entry which is preliminary data.</text>
</comment>
<keyword evidence="2" id="KW-0963">Cytoplasm</keyword>
<evidence type="ECO:0000256" key="2">
    <source>
        <dbReference type="ARBA" id="ARBA00022490"/>
    </source>
</evidence>
<evidence type="ECO:0000313" key="6">
    <source>
        <dbReference type="EMBL" id="RNF04609.1"/>
    </source>
</evidence>
<gene>
    <name evidence="6" type="ORF">TraAM80_05011</name>
</gene>
<dbReference type="GO" id="GO:0005879">
    <property type="term" value="C:axonemal microtubule"/>
    <property type="evidence" value="ECO:0007669"/>
    <property type="project" value="TreeGrafter"/>
</dbReference>
<protein>
    <submittedName>
        <fullName evidence="6">Putative nucleoside diphosphate kinase</fullName>
        <ecNumber evidence="6">2.7.4.6</ecNumber>
    </submittedName>
</protein>
<keyword evidence="6" id="KW-0418">Kinase</keyword>
<dbReference type="SUPFAM" id="SSF54919">
    <property type="entry name" value="Nucleoside diphosphate kinase, NDK"/>
    <property type="match status" value="1"/>
</dbReference>
<dbReference type="EMBL" id="MKGL01000158">
    <property type="protein sequence ID" value="RNF04609.1"/>
    <property type="molecule type" value="Genomic_DNA"/>
</dbReference>
<accession>A0A422NGP5</accession>
<dbReference type="SMART" id="SM00562">
    <property type="entry name" value="NDK"/>
    <property type="match status" value="1"/>
</dbReference>
<dbReference type="PANTHER" id="PTHR43109">
    <property type="entry name" value="NUCLEOSIDE DIPHOSPHATE KINASE 7"/>
    <property type="match status" value="1"/>
</dbReference>
<feature type="region of interest" description="Disordered" evidence="4">
    <location>
        <begin position="381"/>
        <end position="415"/>
    </location>
</feature>
<sequence length="633" mass="70069">MYIGASKPHTTLVVEHAFLLCKPDSEQHHRYILQTVSDAGFLVLAKSFIITPALAEELASKFQSVRKRRYAERGVEKIFSGHKLALQSDNASLSTRRRKDVVDRDRLNGTAADDLSAGGEDEDVDHNSAQSSASSGEISATIKRHRSQETHQGIIAEIICLTSRHTDEEGVNAGLPNVADEHRTTADGRGTEGNEGRADSRMQQEHKPERRVVTGMVLKNTMIEAMSYKELLDEHVRHLAFGGTCLAVELSRHNAVEKLLEIVGPENPIDARRVAPYSLRARLGTDLVRNAVYAASNLAEASHCISTVFGFATRYSAADVRAHTAMPEAGGAKNDEQVAGTPAIVRPHCKLVSAALHPLHGSPFKPAAALRIEKANPQAHLSYYTGQPGPGQTQEKEETDDDVRRGQPDDAGSWKKKAEQLEQQLAQGQMELMMRAKLLRARELDLLLRERALEKATHTYFAPAQPIEGNMKSNLFLCPLLASVEEQIGKDRLSPFMMQGQQQQLFSSQSKLNDAPLSQSVLEPRSPQPQHVAAEMPTATARGMLPVIEAEDVSLLLTRPVRLRALYVALKHSSENGELTRKAVLALYDRSPAVQLLWMDGHREFFQRHVEEHTEEPVSFDSFVCVLMFLLKQ</sequence>
<dbReference type="OMA" id="HHRYILQ"/>
<feature type="region of interest" description="Disordered" evidence="4">
    <location>
        <begin position="104"/>
        <end position="146"/>
    </location>
</feature>
<dbReference type="InterPro" id="IPR036850">
    <property type="entry name" value="NDK-like_dom_sf"/>
</dbReference>
<feature type="domain" description="Nucleoside diphosphate kinase-like" evidence="5">
    <location>
        <begin position="14"/>
        <end position="316"/>
    </location>
</feature>
<dbReference type="AlphaFoldDB" id="A0A422NGP5"/>
<evidence type="ECO:0000313" key="7">
    <source>
        <dbReference type="Proteomes" id="UP000283634"/>
    </source>
</evidence>